<dbReference type="InterPro" id="IPR013780">
    <property type="entry name" value="Glyco_hydro_b"/>
</dbReference>
<dbReference type="Gene3D" id="2.60.40.1180">
    <property type="entry name" value="Golgi alpha-mannosidase II"/>
    <property type="match status" value="1"/>
</dbReference>
<feature type="chain" id="PRO_5047408131" evidence="1">
    <location>
        <begin position="34"/>
        <end position="524"/>
    </location>
</feature>
<organism evidence="3 4">
    <name type="scientific">Hymenobacter defluvii</name>
    <dbReference type="NCBI Taxonomy" id="2054411"/>
    <lineage>
        <taxon>Bacteria</taxon>
        <taxon>Pseudomonadati</taxon>
        <taxon>Bacteroidota</taxon>
        <taxon>Cytophagia</taxon>
        <taxon>Cytophagales</taxon>
        <taxon>Hymenobacteraceae</taxon>
        <taxon>Hymenobacter</taxon>
    </lineage>
</organism>
<gene>
    <name evidence="3" type="ORF">J4D97_08310</name>
</gene>
<proteinExistence type="predicted"/>
<dbReference type="GO" id="GO:0016798">
    <property type="term" value="F:hydrolase activity, acting on glycosyl bonds"/>
    <property type="evidence" value="ECO:0007669"/>
    <property type="project" value="UniProtKB-KW"/>
</dbReference>
<dbReference type="SUPFAM" id="SSF51445">
    <property type="entry name" value="(Trans)glycosidases"/>
    <property type="match status" value="1"/>
</dbReference>
<evidence type="ECO:0000313" key="4">
    <source>
        <dbReference type="Proteomes" id="UP000670527"/>
    </source>
</evidence>
<dbReference type="SUPFAM" id="SSF51011">
    <property type="entry name" value="Glycosyl hydrolase domain"/>
    <property type="match status" value="1"/>
</dbReference>
<keyword evidence="1" id="KW-0732">Signal</keyword>
<dbReference type="EMBL" id="JAGETX010000003">
    <property type="protein sequence ID" value="MBO3270647.1"/>
    <property type="molecule type" value="Genomic_DNA"/>
</dbReference>
<keyword evidence="3" id="KW-0378">Hydrolase</keyword>
<keyword evidence="3" id="KW-0119">Carbohydrate metabolism</keyword>
<evidence type="ECO:0000256" key="1">
    <source>
        <dbReference type="SAM" id="SignalP"/>
    </source>
</evidence>
<dbReference type="PANTHER" id="PTHR42767:SF1">
    <property type="entry name" value="ENDO-BETA-1,6-GALACTANASE-LIKE DOMAIN-CONTAINING PROTEIN"/>
    <property type="match status" value="1"/>
</dbReference>
<dbReference type="InterPro" id="IPR039743">
    <property type="entry name" value="6GAL/EXGAL"/>
</dbReference>
<keyword evidence="3" id="KW-0326">Glycosidase</keyword>
<evidence type="ECO:0000313" key="3">
    <source>
        <dbReference type="EMBL" id="MBO3270647.1"/>
    </source>
</evidence>
<dbReference type="GO" id="GO:0045493">
    <property type="term" value="P:xylan catabolic process"/>
    <property type="evidence" value="ECO:0007669"/>
    <property type="project" value="UniProtKB-KW"/>
</dbReference>
<keyword evidence="3" id="KW-0858">Xylan degradation</keyword>
<sequence length="524" mass="57414">MKNNVIWPFRLVPAYCSGAWVAALLLRAATAHGQSSTATTVAIDPAKTYQTIDNFSASDAWSCQFVGQWPEAKKNAMADWLFSTEVGPGGQPKGIGLSMWRFNIGAGSAQQGEQSGIKDEWRRAESFLRADNIYDWTKQAGQVWFLKAAQQRGVRQFLGFLNSPPVQYTVNGKAYATDAKTNLAPEHYADAATYMAKVVEGVKQTAGITFDYLSPVNEPQWDWSDGGQEGTPFRNAEIAGLTKALNAQLVQQNLPTKILLTEAGKLNYLLATEDKPERGDQIDAFFKPGSPTYVGNLPRVAGVIAGHSYFTTSPYPQAVAVRQQLADKVQQMQGLRYWQSEYCILGDNAGEINGNKRDLGIGPALYLARTIHNDLVVANAAAWQWWVAISPYDYKDGLIYIDHNKTDGAYHDSKMLWALGNYSRFVRPGAVRVAAQLAQKATPEQQLLVSAYRDAASKQLVVVVVNSGNEAAALNLQLGKKPWLPERTYITSATANLAPTPAPRAKQPVRVAPQSITTLVGNLR</sequence>
<dbReference type="Pfam" id="PF14587">
    <property type="entry name" value="Glyco_hydr_30_2"/>
    <property type="match status" value="1"/>
</dbReference>
<keyword evidence="4" id="KW-1185">Reference proteome</keyword>
<feature type="domain" description="Endo-beta-1,6-galactanase-like" evidence="2">
    <location>
        <begin position="40"/>
        <end position="400"/>
    </location>
</feature>
<dbReference type="InterPro" id="IPR017853">
    <property type="entry name" value="GH"/>
</dbReference>
<dbReference type="PANTHER" id="PTHR42767">
    <property type="entry name" value="ENDO-BETA-1,6-GALACTANASE"/>
    <property type="match status" value="1"/>
</dbReference>
<keyword evidence="3" id="KW-0624">Polysaccharide degradation</keyword>
<reference evidence="3 4" key="1">
    <citation type="submission" date="2021-03" db="EMBL/GenBank/DDBJ databases">
        <authorList>
            <person name="Kim M.K."/>
        </authorList>
    </citation>
    <scope>NUCLEOTIDE SEQUENCE [LARGE SCALE GENOMIC DNA]</scope>
    <source>
        <strain evidence="3 4">BT507</strain>
    </source>
</reference>
<dbReference type="Gene3D" id="3.20.20.80">
    <property type="entry name" value="Glycosidases"/>
    <property type="match status" value="1"/>
</dbReference>
<evidence type="ECO:0000259" key="2">
    <source>
        <dbReference type="Pfam" id="PF14587"/>
    </source>
</evidence>
<protein>
    <submittedName>
        <fullName evidence="3">Xylanase</fullName>
    </submittedName>
</protein>
<dbReference type="RefSeq" id="WP_208307164.1">
    <property type="nucleotide sequence ID" value="NZ_JAGETX010000003.1"/>
</dbReference>
<name>A0ABS3TAI2_9BACT</name>
<dbReference type="Proteomes" id="UP000670527">
    <property type="component" value="Unassembled WGS sequence"/>
</dbReference>
<feature type="signal peptide" evidence="1">
    <location>
        <begin position="1"/>
        <end position="33"/>
    </location>
</feature>
<comment type="caution">
    <text evidence="3">The sequence shown here is derived from an EMBL/GenBank/DDBJ whole genome shotgun (WGS) entry which is preliminary data.</text>
</comment>
<dbReference type="InterPro" id="IPR039514">
    <property type="entry name" value="6GAL-like"/>
</dbReference>
<accession>A0ABS3TAI2</accession>